<reference evidence="2" key="1">
    <citation type="submission" date="2018-12" db="EMBL/GenBank/DDBJ databases">
        <title>Complete genome sequence of Paenibacillus sp. MBLB1234.</title>
        <authorList>
            <person name="Nam Y.-D."/>
            <person name="Kang J."/>
            <person name="Chung W.-H."/>
            <person name="Park Y.S."/>
        </authorList>
    </citation>
    <scope>NUCLEOTIDE SEQUENCE [LARGE SCALE GENOMIC DNA]</scope>
    <source>
        <strain evidence="2">MBLB1234</strain>
    </source>
</reference>
<organism evidence="1 2">
    <name type="scientific">Paenibacillus lutimineralis</name>
    <dbReference type="NCBI Taxonomy" id="2707005"/>
    <lineage>
        <taxon>Bacteria</taxon>
        <taxon>Bacillati</taxon>
        <taxon>Bacillota</taxon>
        <taxon>Bacilli</taxon>
        <taxon>Bacillales</taxon>
        <taxon>Paenibacillaceae</taxon>
        <taxon>Paenibacillus</taxon>
    </lineage>
</organism>
<dbReference type="InterPro" id="IPR013324">
    <property type="entry name" value="RNA_pol_sigma_r3/r4-like"/>
</dbReference>
<evidence type="ECO:0000313" key="2">
    <source>
        <dbReference type="Proteomes" id="UP000270678"/>
    </source>
</evidence>
<sequence>MKEQKTAYEQYRKEVYRIAWRVQYRAKVVKRRECSLGVYEPAITNFATSSDDKIVVQQLINDLPSNTGRTIIFKLFMQDKTEGEVARELNMTQQGVSKWKRKMLQEMSRMMSS</sequence>
<dbReference type="AlphaFoldDB" id="A0A3Q9I726"/>
<proteinExistence type="predicted"/>
<dbReference type="OrthoDB" id="2471618at2"/>
<evidence type="ECO:0000313" key="1">
    <source>
        <dbReference type="EMBL" id="AZS13947.1"/>
    </source>
</evidence>
<dbReference type="KEGG" id="plut:EI981_05435"/>
<name>A0A3Q9I726_9BACL</name>
<keyword evidence="2" id="KW-1185">Reference proteome</keyword>
<accession>A0A3Q9I726</accession>
<dbReference type="Gene3D" id="1.20.140.160">
    <property type="match status" value="1"/>
</dbReference>
<gene>
    <name evidence="1" type="ORF">EI981_05435</name>
</gene>
<dbReference type="RefSeq" id="WP_126996127.1">
    <property type="nucleotide sequence ID" value="NZ_CP034346.1"/>
</dbReference>
<dbReference type="Proteomes" id="UP000270678">
    <property type="component" value="Chromosome"/>
</dbReference>
<dbReference type="SUPFAM" id="SSF88659">
    <property type="entry name" value="Sigma3 and sigma4 domains of RNA polymerase sigma factors"/>
    <property type="match status" value="1"/>
</dbReference>
<protein>
    <submittedName>
        <fullName evidence="1">Sigma-70 family RNA polymerase sigma factor</fullName>
    </submittedName>
</protein>
<dbReference type="EMBL" id="CP034346">
    <property type="protein sequence ID" value="AZS13947.1"/>
    <property type="molecule type" value="Genomic_DNA"/>
</dbReference>